<organism evidence="4 5">
    <name type="scientific">Rhizosphaericola mali</name>
    <dbReference type="NCBI Taxonomy" id="2545455"/>
    <lineage>
        <taxon>Bacteria</taxon>
        <taxon>Pseudomonadati</taxon>
        <taxon>Bacteroidota</taxon>
        <taxon>Chitinophagia</taxon>
        <taxon>Chitinophagales</taxon>
        <taxon>Chitinophagaceae</taxon>
        <taxon>Rhizosphaericola</taxon>
    </lineage>
</organism>
<evidence type="ECO:0000256" key="1">
    <source>
        <dbReference type="ARBA" id="ARBA00025483"/>
    </source>
</evidence>
<dbReference type="EMBL" id="CP044016">
    <property type="protein sequence ID" value="QES88472.1"/>
    <property type="molecule type" value="Genomic_DNA"/>
</dbReference>
<dbReference type="InterPro" id="IPR013520">
    <property type="entry name" value="Ribonucl_H"/>
</dbReference>
<dbReference type="OrthoDB" id="9803913at2"/>
<dbReference type="GO" id="GO:0005829">
    <property type="term" value="C:cytosol"/>
    <property type="evidence" value="ECO:0007669"/>
    <property type="project" value="TreeGrafter"/>
</dbReference>
<keyword evidence="4" id="KW-0540">Nuclease</keyword>
<comment type="subunit">
    <text evidence="2">DNA polymerase III contains a core (composed of alpha, epsilon and theta chains) that associates with a tau subunit. This core dimerizes to form the POLIII' complex. PolIII' associates with the gamma complex (composed of gamma, delta, delta', psi and chi chains) and with the beta chain to form the complete DNA polymerase III complex.</text>
</comment>
<dbReference type="SUPFAM" id="SSF53098">
    <property type="entry name" value="Ribonuclease H-like"/>
    <property type="match status" value="1"/>
</dbReference>
<feature type="domain" description="Exonuclease" evidence="3">
    <location>
        <begin position="8"/>
        <end position="173"/>
    </location>
</feature>
<dbReference type="InterPro" id="IPR036397">
    <property type="entry name" value="RNaseH_sf"/>
</dbReference>
<dbReference type="AlphaFoldDB" id="A0A5P2G3S1"/>
<evidence type="ECO:0000256" key="2">
    <source>
        <dbReference type="ARBA" id="ARBA00026073"/>
    </source>
</evidence>
<dbReference type="PANTHER" id="PTHR30231:SF41">
    <property type="entry name" value="DNA POLYMERASE III SUBUNIT EPSILON"/>
    <property type="match status" value="1"/>
</dbReference>
<keyword evidence="4" id="KW-0378">Hydrolase</keyword>
<dbReference type="CDD" id="cd06127">
    <property type="entry name" value="DEDDh"/>
    <property type="match status" value="1"/>
</dbReference>
<dbReference type="GO" id="GO:0045004">
    <property type="term" value="P:DNA replication proofreading"/>
    <property type="evidence" value="ECO:0007669"/>
    <property type="project" value="TreeGrafter"/>
</dbReference>
<keyword evidence="5" id="KW-1185">Reference proteome</keyword>
<dbReference type="SMART" id="SM00479">
    <property type="entry name" value="EXOIII"/>
    <property type="match status" value="1"/>
</dbReference>
<dbReference type="FunFam" id="3.30.420.10:FF:000045">
    <property type="entry name" value="3'-5' exonuclease DinG"/>
    <property type="match status" value="1"/>
</dbReference>
<dbReference type="InterPro" id="IPR012337">
    <property type="entry name" value="RNaseH-like_sf"/>
</dbReference>
<proteinExistence type="predicted"/>
<dbReference type="PANTHER" id="PTHR30231">
    <property type="entry name" value="DNA POLYMERASE III SUBUNIT EPSILON"/>
    <property type="match status" value="1"/>
</dbReference>
<comment type="function">
    <text evidence="1">DNA polymerase III is a complex, multichain enzyme responsible for most of the replicative synthesis in bacteria. The epsilon subunit contain the editing function and is a proofreading 3'-5' exonuclease.</text>
</comment>
<dbReference type="KEGG" id="arac:E0W69_007280"/>
<dbReference type="InterPro" id="IPR006054">
    <property type="entry name" value="DnaQ"/>
</dbReference>
<accession>A0A5P2G3S1</accession>
<sequence>MEVAVKNKFAIVDIETTGSPANSNGITEIAIVLHNGKEIEGKYETLINPGMPIPPYVAHLTNISNKMVASAPDFSEVADKVFNLLEDRIFVAHNVGFDYPFMQYFFAKNGIKFQTEKLCTLKLTRKAFPGLERYGLDFLCKAMEIDLANHHRAGGDAYATAIIFDRIINHGGGKLIDSMIEKPAPLVVKKKKVYK</sequence>
<dbReference type="GO" id="GO:0003887">
    <property type="term" value="F:DNA-directed DNA polymerase activity"/>
    <property type="evidence" value="ECO:0007669"/>
    <property type="project" value="InterPro"/>
</dbReference>
<evidence type="ECO:0000313" key="4">
    <source>
        <dbReference type="EMBL" id="QES88472.1"/>
    </source>
</evidence>
<evidence type="ECO:0000313" key="5">
    <source>
        <dbReference type="Proteomes" id="UP000292424"/>
    </source>
</evidence>
<dbReference type="Proteomes" id="UP000292424">
    <property type="component" value="Chromosome"/>
</dbReference>
<keyword evidence="4" id="KW-0269">Exonuclease</keyword>
<dbReference type="Gene3D" id="3.30.420.10">
    <property type="entry name" value="Ribonuclease H-like superfamily/Ribonuclease H"/>
    <property type="match status" value="1"/>
</dbReference>
<reference evidence="4 5" key="1">
    <citation type="submission" date="2019-09" db="EMBL/GenBank/DDBJ databases">
        <title>Complete genome sequence of Arachidicoccus sp. B3-10 isolated from apple orchard soil.</title>
        <authorList>
            <person name="Kim H.S."/>
            <person name="Han K.-I."/>
            <person name="Suh M.K."/>
            <person name="Lee K.C."/>
            <person name="Eom M.K."/>
            <person name="Kim J.-S."/>
            <person name="Kang S.W."/>
            <person name="Sin Y."/>
            <person name="Lee J.-S."/>
        </authorList>
    </citation>
    <scope>NUCLEOTIDE SEQUENCE [LARGE SCALE GENOMIC DNA]</scope>
    <source>
        <strain evidence="4 5">B3-10</strain>
    </source>
</reference>
<dbReference type="NCBIfam" id="TIGR00573">
    <property type="entry name" value="dnaq"/>
    <property type="match status" value="1"/>
</dbReference>
<protein>
    <submittedName>
        <fullName evidence="4">3'-5' exonuclease</fullName>
    </submittedName>
</protein>
<name>A0A5P2G3S1_9BACT</name>
<dbReference type="Pfam" id="PF00929">
    <property type="entry name" value="RNase_T"/>
    <property type="match status" value="1"/>
</dbReference>
<dbReference type="GO" id="GO:0003677">
    <property type="term" value="F:DNA binding"/>
    <property type="evidence" value="ECO:0007669"/>
    <property type="project" value="InterPro"/>
</dbReference>
<dbReference type="GO" id="GO:0008408">
    <property type="term" value="F:3'-5' exonuclease activity"/>
    <property type="evidence" value="ECO:0007669"/>
    <property type="project" value="TreeGrafter"/>
</dbReference>
<evidence type="ECO:0000259" key="3">
    <source>
        <dbReference type="SMART" id="SM00479"/>
    </source>
</evidence>
<gene>
    <name evidence="4" type="ORF">E0W69_007280</name>
</gene>